<dbReference type="GO" id="GO:0016759">
    <property type="term" value="F:cellulose synthase activity"/>
    <property type="evidence" value="ECO:0000318"/>
    <property type="project" value="GO_Central"/>
</dbReference>
<name>A0A058ZZT5_EUCGR</name>
<feature type="binding site" evidence="9">
    <location>
        <position position="135"/>
    </location>
    <ligand>
        <name>UDP-alpha-D-glucose</name>
        <dbReference type="ChEBI" id="CHEBI:58885"/>
    </ligand>
</feature>
<feature type="active site" evidence="8">
    <location>
        <position position="464"/>
    </location>
</feature>
<evidence type="ECO:0000256" key="11">
    <source>
        <dbReference type="SAM" id="Phobius"/>
    </source>
</evidence>
<dbReference type="Gramene" id="KCW46974">
    <property type="protein sequence ID" value="KCW46974"/>
    <property type="gene ID" value="EUGRSUZ_K00782"/>
</dbReference>
<keyword evidence="6 11" id="KW-0472">Membrane</keyword>
<dbReference type="SUPFAM" id="SSF53448">
    <property type="entry name" value="Nucleotide-diphospho-sugar transferases"/>
    <property type="match status" value="1"/>
</dbReference>
<evidence type="ECO:0000256" key="7">
    <source>
        <dbReference type="ARBA" id="ARBA00023316"/>
    </source>
</evidence>
<reference evidence="12" key="1">
    <citation type="submission" date="2013-07" db="EMBL/GenBank/DDBJ databases">
        <title>The genome of Eucalyptus grandis.</title>
        <authorList>
            <person name="Schmutz J."/>
            <person name="Hayes R."/>
            <person name="Myburg A."/>
            <person name="Tuskan G."/>
            <person name="Grattapaglia D."/>
            <person name="Rokhsar D.S."/>
        </authorList>
    </citation>
    <scope>NUCLEOTIDE SEQUENCE</scope>
    <source>
        <tissue evidence="12">Leaf extractions</tissue>
    </source>
</reference>
<comment type="subcellular location">
    <subcellularLocation>
        <location evidence="1">Endomembrane system</location>
        <topology evidence="1">Multi-pass membrane protein</topology>
    </subcellularLocation>
</comment>
<dbReference type="PANTHER" id="PTHR13301">
    <property type="entry name" value="X-BOX TRANSCRIPTION FACTOR-RELATED"/>
    <property type="match status" value="1"/>
</dbReference>
<dbReference type="FunCoup" id="A0A058ZZT5">
    <property type="interactions" value="357"/>
</dbReference>
<keyword evidence="5 11" id="KW-1133">Transmembrane helix</keyword>
<evidence type="ECO:0000256" key="3">
    <source>
        <dbReference type="ARBA" id="ARBA00022679"/>
    </source>
</evidence>
<feature type="transmembrane region" description="Helical" evidence="11">
    <location>
        <begin position="23"/>
        <end position="41"/>
    </location>
</feature>
<evidence type="ECO:0000256" key="10">
    <source>
        <dbReference type="PIRSR" id="PIRSR605150-3"/>
    </source>
</evidence>
<evidence type="ECO:0000256" key="8">
    <source>
        <dbReference type="PIRSR" id="PIRSR605150-1"/>
    </source>
</evidence>
<dbReference type="STRING" id="71139.A0A058ZZT5"/>
<dbReference type="GO" id="GO:0030244">
    <property type="term" value="P:cellulose biosynthetic process"/>
    <property type="evidence" value="ECO:0000318"/>
    <property type="project" value="GO_Central"/>
</dbReference>
<keyword evidence="2" id="KW-0328">Glycosyltransferase</keyword>
<feature type="transmembrane region" description="Helical" evidence="11">
    <location>
        <begin position="666"/>
        <end position="688"/>
    </location>
</feature>
<dbReference type="eggNOG" id="ENOG502QTT0">
    <property type="taxonomic scope" value="Eukaryota"/>
</dbReference>
<dbReference type="OMA" id="FCSAYVV"/>
<dbReference type="FunFam" id="3.90.550.10:FF:000145">
    <property type="entry name" value="Cellulose synthase-like protein H1"/>
    <property type="match status" value="1"/>
</dbReference>
<feature type="transmembrane region" description="Helical" evidence="11">
    <location>
        <begin position="47"/>
        <end position="68"/>
    </location>
</feature>
<dbReference type="GO" id="GO:0009833">
    <property type="term" value="P:plant-type primary cell wall biogenesis"/>
    <property type="evidence" value="ECO:0000318"/>
    <property type="project" value="GO_Central"/>
</dbReference>
<feature type="transmembrane region" description="Helical" evidence="11">
    <location>
        <begin position="727"/>
        <end position="747"/>
    </location>
</feature>
<evidence type="ECO:0000256" key="5">
    <source>
        <dbReference type="ARBA" id="ARBA00022989"/>
    </source>
</evidence>
<feature type="transmembrane region" description="Helical" evidence="11">
    <location>
        <begin position="576"/>
        <end position="601"/>
    </location>
</feature>
<proteinExistence type="predicted"/>
<keyword evidence="7" id="KW-0961">Cell wall biogenesis/degradation</keyword>
<feature type="binding site" evidence="9">
    <location>
        <position position="106"/>
    </location>
    <ligand>
        <name>UDP-alpha-D-glucose</name>
        <dbReference type="ChEBI" id="CHEBI:58885"/>
    </ligand>
</feature>
<evidence type="ECO:0000256" key="1">
    <source>
        <dbReference type="ARBA" id="ARBA00004127"/>
    </source>
</evidence>
<dbReference type="InterPro" id="IPR029044">
    <property type="entry name" value="Nucleotide-diphossugar_trans"/>
</dbReference>
<dbReference type="AlphaFoldDB" id="A0A058ZZT5"/>
<accession>A0A058ZZT5</accession>
<feature type="binding site" evidence="10">
    <location>
        <position position="271"/>
    </location>
    <ligand>
        <name>Mn(2+)</name>
        <dbReference type="ChEBI" id="CHEBI:29035"/>
    </ligand>
</feature>
<dbReference type="EMBL" id="KK198763">
    <property type="protein sequence ID" value="KCW46974.1"/>
    <property type="molecule type" value="Genomic_DNA"/>
</dbReference>
<dbReference type="GO" id="GO:0071555">
    <property type="term" value="P:cell wall organization"/>
    <property type="evidence" value="ECO:0007669"/>
    <property type="project" value="UniProtKB-KW"/>
</dbReference>
<dbReference type="GO" id="GO:0016760">
    <property type="term" value="F:cellulose synthase (UDP-forming) activity"/>
    <property type="evidence" value="ECO:0007669"/>
    <property type="project" value="InterPro"/>
</dbReference>
<dbReference type="GO" id="GO:0005886">
    <property type="term" value="C:plasma membrane"/>
    <property type="evidence" value="ECO:0000318"/>
    <property type="project" value="GO_Central"/>
</dbReference>
<dbReference type="InterPro" id="IPR005150">
    <property type="entry name" value="Cellulose_synth"/>
</dbReference>
<feature type="binding site" evidence="10">
    <location>
        <position position="295"/>
    </location>
    <ligand>
        <name>Mn(2+)</name>
        <dbReference type="ChEBI" id="CHEBI:29035"/>
    </ligand>
</feature>
<keyword evidence="4 11" id="KW-0812">Transmembrane</keyword>
<keyword evidence="3" id="KW-0808">Transferase</keyword>
<dbReference type="InParanoid" id="A0A058ZZT5"/>
<feature type="active site" evidence="8">
    <location>
        <position position="135"/>
    </location>
</feature>
<dbReference type="Gene3D" id="3.90.550.10">
    <property type="entry name" value="Spore Coat Polysaccharide Biosynthesis Protein SpsA, Chain A"/>
    <property type="match status" value="1"/>
</dbReference>
<dbReference type="Pfam" id="PF03552">
    <property type="entry name" value="Cellulose_synt"/>
    <property type="match status" value="2"/>
</dbReference>
<evidence type="ECO:0000256" key="2">
    <source>
        <dbReference type="ARBA" id="ARBA00022676"/>
    </source>
</evidence>
<protein>
    <recommendedName>
        <fullName evidence="13">Cellulose synthase-like protein H1</fullName>
    </recommendedName>
</protein>
<organism evidence="12">
    <name type="scientific">Eucalyptus grandis</name>
    <name type="common">Flooded gum</name>
    <dbReference type="NCBI Taxonomy" id="71139"/>
    <lineage>
        <taxon>Eukaryota</taxon>
        <taxon>Viridiplantae</taxon>
        <taxon>Streptophyta</taxon>
        <taxon>Embryophyta</taxon>
        <taxon>Tracheophyta</taxon>
        <taxon>Spermatophyta</taxon>
        <taxon>Magnoliopsida</taxon>
        <taxon>eudicotyledons</taxon>
        <taxon>Gunneridae</taxon>
        <taxon>Pentapetalae</taxon>
        <taxon>rosids</taxon>
        <taxon>malvids</taxon>
        <taxon>Myrtales</taxon>
        <taxon>Myrtaceae</taxon>
        <taxon>Myrtoideae</taxon>
        <taxon>Eucalypteae</taxon>
        <taxon>Eucalyptus</taxon>
    </lineage>
</organism>
<gene>
    <name evidence="12" type="ORF">EUGRSUZ_K00782</name>
</gene>
<feature type="transmembrane region" description="Helical" evidence="11">
    <location>
        <begin position="700"/>
        <end position="721"/>
    </location>
</feature>
<evidence type="ECO:0000256" key="9">
    <source>
        <dbReference type="PIRSR" id="PIRSR605150-2"/>
    </source>
</evidence>
<dbReference type="GO" id="GO:0012505">
    <property type="term" value="C:endomembrane system"/>
    <property type="evidence" value="ECO:0007669"/>
    <property type="project" value="UniProtKB-SubCell"/>
</dbReference>
<feature type="transmembrane region" description="Helical" evidence="11">
    <location>
        <begin position="535"/>
        <end position="556"/>
    </location>
</feature>
<sequence>MAIQSTSTPLYEKISLKNDGKRAVEIFILFLLVSLLTYRLVHLEDHGLEWQVALACESWFTFVWILVISTKWSPVSYKTYPHRILQRVSELPPVDVFVTTADPQLEPPIIIVNTVLSLMAVDYPAHKLACYVSDDGCSLLTFYSLMEAAKFAKLWVPFCKKYNIQLRAPFRYFAGDSTILSGEDCSLEFQQARDTMKDEYDKLSGKIEDASQGSVPSNFTGEFAAFSNTERKNHPTIIKIILENKGGHADELPHLIYISREKRPKHPHHYKAGAMNVLTRISGLMTNAPLMLNVDCDMYANNPQIVLHALCLLLGTKYERYCAFVQCPQYFYDGAKDDPFGNQLVVLQEYLVRGIVGIQGPVYGGTGCFHRRKVIYGSWPEDMKTEKKILTSNGELTKEKSLNGFGSSKQFIDSAAHALQGNPDHPKDLSSSLEVACQVASCTYEYNTDWGKKVGWMYGSTAEDILTGVAIHTKGWRSLYCSPNPPAFLGCAPSGGPASMTQQKRWATGLLEVLLSKRSPIYGTLFMHLHFRQCLAYLWVLIWALRSIPEFLYALLPAYCIMTNSHFLPKGQEPAIIISAAIFIIYNLYCLYEYFAIGLSIHAWWNNQRIQRITSTCAWSFGVLSVVLKLLGLSETVFEVTKKDQSTSSDSTNAELGRFTFDESPIFVPGTALLLVHLIATFTMLLGLRPQASRSSGSGMGEVICTMWVVLCFWPFFRGLFGKGKYGIPSTTIMKGAIVATIIAYLFRFTPTDWFEVRIDNRRYLYEIRHPYQWLEITLLFTKSTCFSRLRTIRWTCLDDPAKKTGHRQCLHTYGS</sequence>
<evidence type="ECO:0000256" key="6">
    <source>
        <dbReference type="ARBA" id="ARBA00023136"/>
    </source>
</evidence>
<feature type="transmembrane region" description="Helical" evidence="11">
    <location>
        <begin position="613"/>
        <end position="632"/>
    </location>
</feature>
<evidence type="ECO:0008006" key="13">
    <source>
        <dbReference type="Google" id="ProtNLM"/>
    </source>
</evidence>
<evidence type="ECO:0000313" key="12">
    <source>
        <dbReference type="EMBL" id="KCW46974.1"/>
    </source>
</evidence>
<evidence type="ECO:0000256" key="4">
    <source>
        <dbReference type="ARBA" id="ARBA00022692"/>
    </source>
</evidence>